<dbReference type="GO" id="GO:0003677">
    <property type="term" value="F:DNA binding"/>
    <property type="evidence" value="ECO:0007669"/>
    <property type="project" value="InterPro"/>
</dbReference>
<keyword evidence="2" id="KW-1185">Reference proteome</keyword>
<gene>
    <name evidence="1" type="ORF">ACX27_27425</name>
</gene>
<dbReference type="AlphaFoldDB" id="A0A0M4U085"/>
<reference evidence="2" key="1">
    <citation type="submission" date="2015-07" db="EMBL/GenBank/DDBJ databases">
        <title>Genome Of Nitrogen-Fixing Cyanobacterium Nostoc piscinale CENA21 From Solimoes/Amazon River Floodplain Sediments And Comparative Genomics To Uncover Biosynthetic Natural Products Potential.</title>
        <authorList>
            <person name="Leao T.F."/>
            <person name="Leao P.N."/>
            <person name="Guimaraes P.I."/>
            <person name="de Melo A.G.C."/>
            <person name="Ramos R.T.J."/>
            <person name="Silva A."/>
            <person name="Fiore M.F."/>
            <person name="Schneider M.P.C."/>
        </authorList>
    </citation>
    <scope>NUCLEOTIDE SEQUENCE [LARGE SCALE GENOMIC DNA]</scope>
    <source>
        <strain evidence="2">CENA21</strain>
    </source>
</reference>
<dbReference type="Gene3D" id="1.10.260.40">
    <property type="entry name" value="lambda repressor-like DNA-binding domains"/>
    <property type="match status" value="1"/>
</dbReference>
<protein>
    <submittedName>
        <fullName evidence="1">Uncharacterized protein</fullName>
    </submittedName>
</protein>
<evidence type="ECO:0000313" key="2">
    <source>
        <dbReference type="Proteomes" id="UP000062645"/>
    </source>
</evidence>
<dbReference type="RefSeq" id="WP_062297214.1">
    <property type="nucleotide sequence ID" value="NZ_CP012036.1"/>
</dbReference>
<dbReference type="CDD" id="cd00093">
    <property type="entry name" value="HTH_XRE"/>
    <property type="match status" value="1"/>
</dbReference>
<dbReference type="Proteomes" id="UP000062645">
    <property type="component" value="Chromosome"/>
</dbReference>
<name>A0A0M4U085_9NOSO</name>
<accession>A0A0M4U085</accession>
<organism evidence="1 2">
    <name type="scientific">Nostoc piscinale CENA21</name>
    <dbReference type="NCBI Taxonomy" id="224013"/>
    <lineage>
        <taxon>Bacteria</taxon>
        <taxon>Bacillati</taxon>
        <taxon>Cyanobacteriota</taxon>
        <taxon>Cyanophyceae</taxon>
        <taxon>Nostocales</taxon>
        <taxon>Nostocaceae</taxon>
        <taxon>Nostoc</taxon>
    </lineage>
</organism>
<dbReference type="STRING" id="224013.ACX27_27425"/>
<dbReference type="SUPFAM" id="SSF47413">
    <property type="entry name" value="lambda repressor-like DNA-binding domains"/>
    <property type="match status" value="1"/>
</dbReference>
<dbReference type="EMBL" id="CP012036">
    <property type="protein sequence ID" value="ALF55739.1"/>
    <property type="molecule type" value="Genomic_DNA"/>
</dbReference>
<dbReference type="OrthoDB" id="9810578at2"/>
<dbReference type="InterPro" id="IPR001387">
    <property type="entry name" value="Cro/C1-type_HTH"/>
</dbReference>
<dbReference type="KEGG" id="npz:ACX27_27425"/>
<dbReference type="InterPro" id="IPR010982">
    <property type="entry name" value="Lambda_DNA-bd_dom_sf"/>
</dbReference>
<dbReference type="PATRIC" id="fig|224013.5.peg.6557"/>
<sequence length="222" mass="24992">MPNDQYSINVALCNDYAMLVLFIVQYTGNVRPLIWTKAGLIRLGEIIRHSREAKGLNLRDAACIISAQTGIEVAHNTLGMIERGVSEPKYNTLAAIAAAEFVELGDRTLNIYDFIDIASETFYMNALAELIEAHLREESMTLAQFSQKTKVELSDLEAAMRGEPIKTSELRIITGYLTNPLTKNKFGTLEEITDYCGMYRVGDYWQQCHRTTQNGTNLTNLR</sequence>
<evidence type="ECO:0000313" key="1">
    <source>
        <dbReference type="EMBL" id="ALF55739.1"/>
    </source>
</evidence>
<reference evidence="1 2" key="2">
    <citation type="journal article" date="2016" name="Genome Announc.">
        <title>Draft Genome Sequence of the N2-Fixing Cyanobacterium Nostoc piscinale CENA21, Isolated from the Brazilian Amazon Floodplain.</title>
        <authorList>
            <person name="Leao T."/>
            <person name="Guimaraes P.I."/>
            <person name="de Melo A.G."/>
            <person name="Ramos R.T."/>
            <person name="Leao P.N."/>
            <person name="Silva A."/>
            <person name="Fiore M.F."/>
            <person name="Schneider M.P."/>
        </authorList>
    </citation>
    <scope>NUCLEOTIDE SEQUENCE [LARGE SCALE GENOMIC DNA]</scope>
    <source>
        <strain evidence="1 2">CENA21</strain>
    </source>
</reference>
<proteinExistence type="predicted"/>